<evidence type="ECO:0000256" key="1">
    <source>
        <dbReference type="ARBA" id="ARBA00010688"/>
    </source>
</evidence>
<keyword evidence="9" id="KW-1185">Reference proteome</keyword>
<dbReference type="InterPro" id="IPR017583">
    <property type="entry name" value="Tagatose/fructose_Pkinase"/>
</dbReference>
<proteinExistence type="inferred from homology"/>
<dbReference type="PANTHER" id="PTHR46566">
    <property type="entry name" value="1-PHOSPHOFRUCTOKINASE-RELATED"/>
    <property type="match status" value="1"/>
</dbReference>
<dbReference type="Pfam" id="PF00294">
    <property type="entry name" value="PfkB"/>
    <property type="match status" value="1"/>
</dbReference>
<dbReference type="EMBL" id="CP094929">
    <property type="protein sequence ID" value="UOM52779.1"/>
    <property type="molecule type" value="Genomic_DNA"/>
</dbReference>
<keyword evidence="5" id="KW-0067">ATP-binding</keyword>
<comment type="similarity">
    <text evidence="1">Belongs to the carbohydrate kinase PfkB family.</text>
</comment>
<dbReference type="GO" id="GO:0016301">
    <property type="term" value="F:kinase activity"/>
    <property type="evidence" value="ECO:0007669"/>
    <property type="project" value="UniProtKB-KW"/>
</dbReference>
<organism evidence="8 9">
    <name type="scientific">Sphaerochaeta associata</name>
    <dbReference type="NCBI Taxonomy" id="1129264"/>
    <lineage>
        <taxon>Bacteria</taxon>
        <taxon>Pseudomonadati</taxon>
        <taxon>Spirochaetota</taxon>
        <taxon>Spirochaetia</taxon>
        <taxon>Spirochaetales</taxon>
        <taxon>Sphaerochaetaceae</taxon>
        <taxon>Sphaerochaeta</taxon>
    </lineage>
</organism>
<accession>A0ABY4DI54</accession>
<evidence type="ECO:0000259" key="7">
    <source>
        <dbReference type="Pfam" id="PF00294"/>
    </source>
</evidence>
<keyword evidence="3" id="KW-0547">Nucleotide-binding</keyword>
<dbReference type="RefSeq" id="WP_244775403.1">
    <property type="nucleotide sequence ID" value="NZ_FXUH01000009.1"/>
</dbReference>
<evidence type="ECO:0000313" key="8">
    <source>
        <dbReference type="EMBL" id="UOM52779.1"/>
    </source>
</evidence>
<keyword evidence="4 8" id="KW-0418">Kinase</keyword>
<dbReference type="InterPro" id="IPR029056">
    <property type="entry name" value="Ribokinase-like"/>
</dbReference>
<sequence>MLYFNSFHENEVNRCFEYNLRASGKGINVTRGLSYFGHDTLCLTQLGGCRIEEYLDLCHQENINIKYVDSKAQIRTCTTIINRGGHTSTELIEENSVVSPCVGEEVLALFRKEILGRDAVVISGTKAPGFEDSIFPQMVRQAKELGKLVVLDIKGEDLKNCLQFHPDIIKPNLSEFISTFVPESTVFENEDTEQFFDKIEAITGKIYRDFQVRTVLTRGKFDTWVYDGLHLVVIPNKDTPVLNTIGCGDALTAAMTHSLLNGKNLVEAVKCGMEYALQWASGNM</sequence>
<name>A0ABY4DI54_9SPIR</name>
<dbReference type="SUPFAM" id="SSF53613">
    <property type="entry name" value="Ribokinase-like"/>
    <property type="match status" value="1"/>
</dbReference>
<evidence type="ECO:0000256" key="5">
    <source>
        <dbReference type="ARBA" id="ARBA00022840"/>
    </source>
</evidence>
<evidence type="ECO:0000313" key="9">
    <source>
        <dbReference type="Proteomes" id="UP000829708"/>
    </source>
</evidence>
<evidence type="ECO:0000256" key="3">
    <source>
        <dbReference type="ARBA" id="ARBA00022741"/>
    </source>
</evidence>
<dbReference type="Gene3D" id="3.40.1190.20">
    <property type="match status" value="1"/>
</dbReference>
<dbReference type="InterPro" id="IPR011611">
    <property type="entry name" value="PfkB_dom"/>
</dbReference>
<protein>
    <submittedName>
        <fullName evidence="8">PfkB family carbohydrate kinase</fullName>
    </submittedName>
</protein>
<dbReference type="PANTHER" id="PTHR46566:SF2">
    <property type="entry name" value="ATP-DEPENDENT 6-PHOSPHOFRUCTOKINASE ISOZYME 2"/>
    <property type="match status" value="1"/>
</dbReference>
<dbReference type="Proteomes" id="UP000829708">
    <property type="component" value="Chromosome"/>
</dbReference>
<feature type="domain" description="Carbohydrate kinase PfkB" evidence="7">
    <location>
        <begin position="5"/>
        <end position="276"/>
    </location>
</feature>
<reference evidence="9" key="1">
    <citation type="journal article" date="2024" name="J Bioinform Genom">
        <title>Complete genome sequence of the type strain bacterium Sphaerochaeta associata GLS2t (VKM B-2742)t.</title>
        <authorList>
            <person name="Troshina O.Y."/>
            <person name="Tepeeva A.N."/>
            <person name="Arzamasceva V.O."/>
            <person name="Whitman W.B."/>
            <person name="Varghese N."/>
            <person name="Shapiro N."/>
            <person name="Woyke T."/>
            <person name="Kripides N.C."/>
            <person name="Vasilenko O.V."/>
        </authorList>
    </citation>
    <scope>NUCLEOTIDE SEQUENCE [LARGE SCALE GENOMIC DNA]</scope>
    <source>
        <strain evidence="9">GLS2T</strain>
    </source>
</reference>
<evidence type="ECO:0000256" key="6">
    <source>
        <dbReference type="PIRNR" id="PIRNR000535"/>
    </source>
</evidence>
<evidence type="ECO:0000256" key="4">
    <source>
        <dbReference type="ARBA" id="ARBA00022777"/>
    </source>
</evidence>
<gene>
    <name evidence="8" type="ORF">MUG09_16175</name>
</gene>
<evidence type="ECO:0000256" key="2">
    <source>
        <dbReference type="ARBA" id="ARBA00022679"/>
    </source>
</evidence>
<keyword evidence="2 6" id="KW-0808">Transferase</keyword>
<dbReference type="PIRSF" id="PIRSF000535">
    <property type="entry name" value="1PFK/6PFK/LacC"/>
    <property type="match status" value="1"/>
</dbReference>